<comment type="caution">
    <text evidence="1">The sequence shown here is derived from an EMBL/GenBank/DDBJ whole genome shotgun (WGS) entry which is preliminary data.</text>
</comment>
<evidence type="ECO:0000313" key="2">
    <source>
        <dbReference type="Proteomes" id="UP000249390"/>
    </source>
</evidence>
<sequence>MSYNLSFSPSFSFYNQLFQSEEDPSLPFQKVLQGNCFQKAKKTAFEEEYVLKAGHVSNAMSFSDDQKK</sequence>
<keyword evidence="2" id="KW-1185">Reference proteome</keyword>
<proteinExistence type="predicted"/>
<name>A0A328DRX0_9ASTE</name>
<reference evidence="1 2" key="1">
    <citation type="submission" date="2018-06" db="EMBL/GenBank/DDBJ databases">
        <title>The Genome of Cuscuta australis (Dodder) Provides Insight into the Evolution of Plant Parasitism.</title>
        <authorList>
            <person name="Liu H."/>
        </authorList>
    </citation>
    <scope>NUCLEOTIDE SEQUENCE [LARGE SCALE GENOMIC DNA]</scope>
    <source>
        <strain evidence="2">cv. Yunnan</strain>
        <tissue evidence="1">Vines</tissue>
    </source>
</reference>
<organism evidence="1 2">
    <name type="scientific">Cuscuta australis</name>
    <dbReference type="NCBI Taxonomy" id="267555"/>
    <lineage>
        <taxon>Eukaryota</taxon>
        <taxon>Viridiplantae</taxon>
        <taxon>Streptophyta</taxon>
        <taxon>Embryophyta</taxon>
        <taxon>Tracheophyta</taxon>
        <taxon>Spermatophyta</taxon>
        <taxon>Magnoliopsida</taxon>
        <taxon>eudicotyledons</taxon>
        <taxon>Gunneridae</taxon>
        <taxon>Pentapetalae</taxon>
        <taxon>asterids</taxon>
        <taxon>lamiids</taxon>
        <taxon>Solanales</taxon>
        <taxon>Convolvulaceae</taxon>
        <taxon>Cuscuteae</taxon>
        <taxon>Cuscuta</taxon>
        <taxon>Cuscuta subgen. Grammica</taxon>
        <taxon>Cuscuta sect. Cleistogrammica</taxon>
    </lineage>
</organism>
<protein>
    <submittedName>
        <fullName evidence="1">Uncharacterized protein</fullName>
    </submittedName>
</protein>
<dbReference type="EMBL" id="NQVE01000105">
    <property type="protein sequence ID" value="RAL48010.1"/>
    <property type="molecule type" value="Genomic_DNA"/>
</dbReference>
<accession>A0A328DRX0</accession>
<evidence type="ECO:0000313" key="1">
    <source>
        <dbReference type="EMBL" id="RAL48010.1"/>
    </source>
</evidence>
<dbReference type="Proteomes" id="UP000249390">
    <property type="component" value="Unassembled WGS sequence"/>
</dbReference>
<gene>
    <name evidence="1" type="ORF">DM860_016211</name>
</gene>
<dbReference type="AlphaFoldDB" id="A0A328DRX0"/>